<dbReference type="Gene3D" id="3.30.70.100">
    <property type="match status" value="1"/>
</dbReference>
<organism evidence="2 3">
    <name type="scientific">Salinimonas sediminis</name>
    <dbReference type="NCBI Taxonomy" id="2303538"/>
    <lineage>
        <taxon>Bacteria</taxon>
        <taxon>Pseudomonadati</taxon>
        <taxon>Pseudomonadota</taxon>
        <taxon>Gammaproteobacteria</taxon>
        <taxon>Alteromonadales</taxon>
        <taxon>Alteromonadaceae</taxon>
        <taxon>Alteromonas/Salinimonas group</taxon>
        <taxon>Salinimonas</taxon>
    </lineage>
</organism>
<accession>A0A346NKF3</accession>
<gene>
    <name evidence="2" type="ORF">D0Y50_06255</name>
</gene>
<dbReference type="Proteomes" id="UP000262073">
    <property type="component" value="Chromosome"/>
</dbReference>
<dbReference type="SUPFAM" id="SSF54909">
    <property type="entry name" value="Dimeric alpha+beta barrel"/>
    <property type="match status" value="1"/>
</dbReference>
<reference evidence="2 3" key="1">
    <citation type="submission" date="2018-08" db="EMBL/GenBank/DDBJ databases">
        <title>Salinimonas sediminis sp. nov., a piezophilic bacterium isolated from a deep-sea sediment sample from the New Britain Trench.</title>
        <authorList>
            <person name="Cao J."/>
        </authorList>
    </citation>
    <scope>NUCLEOTIDE SEQUENCE [LARGE SCALE GENOMIC DNA]</scope>
    <source>
        <strain evidence="2 3">N102</strain>
    </source>
</reference>
<dbReference type="RefSeq" id="WP_108568539.1">
    <property type="nucleotide sequence ID" value="NZ_CP031769.1"/>
</dbReference>
<proteinExistence type="predicted"/>
<dbReference type="AlphaFoldDB" id="A0A346NKF3"/>
<keyword evidence="2" id="KW-0503">Monooxygenase</keyword>
<protein>
    <submittedName>
        <fullName evidence="2">Antibiotic biosynthesis monooxygenase</fullName>
    </submittedName>
</protein>
<name>A0A346NKF3_9ALTE</name>
<dbReference type="EMBL" id="CP031769">
    <property type="protein sequence ID" value="AXR06010.1"/>
    <property type="molecule type" value="Genomic_DNA"/>
</dbReference>
<evidence type="ECO:0000313" key="2">
    <source>
        <dbReference type="EMBL" id="AXR06010.1"/>
    </source>
</evidence>
<dbReference type="InterPro" id="IPR007138">
    <property type="entry name" value="ABM_dom"/>
</dbReference>
<feature type="domain" description="ABM" evidence="1">
    <location>
        <begin position="1"/>
        <end position="62"/>
    </location>
</feature>
<keyword evidence="2" id="KW-0560">Oxidoreductase</keyword>
<dbReference type="KEGG" id="salm:D0Y50_06255"/>
<evidence type="ECO:0000313" key="3">
    <source>
        <dbReference type="Proteomes" id="UP000262073"/>
    </source>
</evidence>
<keyword evidence="3" id="KW-1185">Reference proteome</keyword>
<dbReference type="Pfam" id="PF03992">
    <property type="entry name" value="ABM"/>
    <property type="match status" value="1"/>
</dbReference>
<dbReference type="InterPro" id="IPR011008">
    <property type="entry name" value="Dimeric_a/b-barrel"/>
</dbReference>
<sequence>MFIVMFEFVVKTGFEEQFLASWPKTTQGIYLFKGSLGSRLHRDSNGAFIAYAQWPDEATYRQAASINMSPEYEAQRKLMRDSLNLDSTRVLHEMEVAFDYLQRRRFAV</sequence>
<dbReference type="OrthoDB" id="6105906at2"/>
<evidence type="ECO:0000259" key="1">
    <source>
        <dbReference type="Pfam" id="PF03992"/>
    </source>
</evidence>
<dbReference type="GO" id="GO:0004497">
    <property type="term" value="F:monooxygenase activity"/>
    <property type="evidence" value="ECO:0007669"/>
    <property type="project" value="UniProtKB-KW"/>
</dbReference>